<feature type="transmembrane region" description="Helical" evidence="1">
    <location>
        <begin position="79"/>
        <end position="104"/>
    </location>
</feature>
<dbReference type="PANTHER" id="PTHR34220:SF7">
    <property type="entry name" value="SENSOR HISTIDINE KINASE YPDA"/>
    <property type="match status" value="1"/>
</dbReference>
<dbReference type="InterPro" id="IPR010559">
    <property type="entry name" value="Sig_transdc_His_kin_internal"/>
</dbReference>
<dbReference type="AlphaFoldDB" id="A0A4Q9GZ81"/>
<dbReference type="Gene3D" id="3.30.565.10">
    <property type="entry name" value="Histidine kinase-like ATPase, C-terminal domain"/>
    <property type="match status" value="1"/>
</dbReference>
<dbReference type="EMBL" id="SIXI01000004">
    <property type="protein sequence ID" value="TBO30145.1"/>
    <property type="molecule type" value="Genomic_DNA"/>
</dbReference>
<keyword evidence="3" id="KW-0808">Transferase</keyword>
<dbReference type="GO" id="GO:0000155">
    <property type="term" value="F:phosphorelay sensor kinase activity"/>
    <property type="evidence" value="ECO:0007669"/>
    <property type="project" value="InterPro"/>
</dbReference>
<evidence type="ECO:0000259" key="2">
    <source>
        <dbReference type="Pfam" id="PF06580"/>
    </source>
</evidence>
<organism evidence="3 4">
    <name type="scientific">Aquabacterium lacunae</name>
    <dbReference type="NCBI Taxonomy" id="2528630"/>
    <lineage>
        <taxon>Bacteria</taxon>
        <taxon>Pseudomonadati</taxon>
        <taxon>Pseudomonadota</taxon>
        <taxon>Betaproteobacteria</taxon>
        <taxon>Burkholderiales</taxon>
        <taxon>Aquabacterium</taxon>
    </lineage>
</organism>
<dbReference type="Proteomes" id="UP000292120">
    <property type="component" value="Unassembled WGS sequence"/>
</dbReference>
<feature type="transmembrane region" description="Helical" evidence="1">
    <location>
        <begin position="151"/>
        <end position="171"/>
    </location>
</feature>
<dbReference type="OrthoDB" id="2514702at2"/>
<protein>
    <submittedName>
        <fullName evidence="3">Sensor histidine kinase</fullName>
    </submittedName>
</protein>
<proteinExistence type="predicted"/>
<feature type="transmembrane region" description="Helical" evidence="1">
    <location>
        <begin position="52"/>
        <end position="73"/>
    </location>
</feature>
<evidence type="ECO:0000313" key="3">
    <source>
        <dbReference type="EMBL" id="TBO30145.1"/>
    </source>
</evidence>
<keyword evidence="3" id="KW-0418">Kinase</keyword>
<keyword evidence="1" id="KW-0812">Transmembrane</keyword>
<feature type="domain" description="Signal transduction histidine kinase internal region" evidence="2">
    <location>
        <begin position="186"/>
        <end position="263"/>
    </location>
</feature>
<sequence length="394" mass="42525">MDFNERDPLGSQPGDLDPLRAPTMWAATGFGNTAPQAPDPTPHVFDVCHVGVVLRVVLGVQALVLLLSLHGVYSGSQWLLRLGLLTAEALPAALCWLVLACPLSRVLQRLSPSAQAVAAAVLGMVSASFSHAQVAWAMAPHEASLALSQPWAWAGPLVSGAAFGLLVWGWLRSRQGRVLPAHTQARLVELQARIRPHFLFNTLNTAIALVQVDPDRAEAVLEDLAELFRRALASPATRSTLADEVELAQRYLAIEQLRFGERLSVNWQVDPATEAALVPTLLLQPLVENAVRHGVEADPQGGWIRVQTQRKGERVVVTVTNGLPADAAAQGSARKGHGIALRNVRQRLLLMHDVEAEFEAGPLPMAPGSTQQCYRVRFAWPDTPQGHVPPGEAP</sequence>
<keyword evidence="4" id="KW-1185">Reference proteome</keyword>
<dbReference type="InterPro" id="IPR050640">
    <property type="entry name" value="Bact_2-comp_sensor_kinase"/>
</dbReference>
<dbReference type="Pfam" id="PF06580">
    <property type="entry name" value="His_kinase"/>
    <property type="match status" value="1"/>
</dbReference>
<gene>
    <name evidence="3" type="ORF">EYS42_10605</name>
</gene>
<dbReference type="SUPFAM" id="SSF55874">
    <property type="entry name" value="ATPase domain of HSP90 chaperone/DNA topoisomerase II/histidine kinase"/>
    <property type="match status" value="1"/>
</dbReference>
<keyword evidence="1" id="KW-1133">Transmembrane helix</keyword>
<dbReference type="GO" id="GO:0016020">
    <property type="term" value="C:membrane"/>
    <property type="evidence" value="ECO:0007669"/>
    <property type="project" value="InterPro"/>
</dbReference>
<accession>A0A4Q9GZ81</accession>
<comment type="caution">
    <text evidence="3">The sequence shown here is derived from an EMBL/GenBank/DDBJ whole genome shotgun (WGS) entry which is preliminary data.</text>
</comment>
<evidence type="ECO:0000313" key="4">
    <source>
        <dbReference type="Proteomes" id="UP000292120"/>
    </source>
</evidence>
<dbReference type="InterPro" id="IPR036890">
    <property type="entry name" value="HATPase_C_sf"/>
</dbReference>
<evidence type="ECO:0000256" key="1">
    <source>
        <dbReference type="SAM" id="Phobius"/>
    </source>
</evidence>
<keyword evidence="1" id="KW-0472">Membrane</keyword>
<feature type="transmembrane region" description="Helical" evidence="1">
    <location>
        <begin position="116"/>
        <end position="139"/>
    </location>
</feature>
<reference evidence="3 4" key="1">
    <citation type="submission" date="2019-02" db="EMBL/GenBank/DDBJ databases">
        <title>Aquabacterium sp. strain KMB7.</title>
        <authorList>
            <person name="Chen W.-M."/>
        </authorList>
    </citation>
    <scope>NUCLEOTIDE SEQUENCE [LARGE SCALE GENOMIC DNA]</scope>
    <source>
        <strain evidence="3 4">KMB7</strain>
    </source>
</reference>
<dbReference type="PANTHER" id="PTHR34220">
    <property type="entry name" value="SENSOR HISTIDINE KINASE YPDA"/>
    <property type="match status" value="1"/>
</dbReference>
<name>A0A4Q9GZ81_9BURK</name>